<comment type="caution">
    <text evidence="2">The sequence shown here is derived from an EMBL/GenBank/DDBJ whole genome shotgun (WGS) entry which is preliminary data.</text>
</comment>
<dbReference type="AlphaFoldDB" id="A0A1R0Y5S9"/>
<feature type="domain" description="Helix-turn-helix" evidence="1">
    <location>
        <begin position="15"/>
        <end position="62"/>
    </location>
</feature>
<dbReference type="EMBL" id="MPTC01000004">
    <property type="protein sequence ID" value="OMD42701.1"/>
    <property type="molecule type" value="Genomic_DNA"/>
</dbReference>
<accession>A0A1R0Y5S9</accession>
<reference evidence="2 3" key="1">
    <citation type="submission" date="2016-10" db="EMBL/GenBank/DDBJ databases">
        <title>Paenibacillus species isolates.</title>
        <authorList>
            <person name="Beno S.M."/>
        </authorList>
    </citation>
    <scope>NUCLEOTIDE SEQUENCE [LARGE SCALE GENOMIC DNA]</scope>
    <source>
        <strain evidence="2 3">FSL H7-0710</strain>
    </source>
</reference>
<dbReference type="Proteomes" id="UP000187439">
    <property type="component" value="Unassembled WGS sequence"/>
</dbReference>
<dbReference type="Pfam" id="PF12728">
    <property type="entry name" value="HTH_17"/>
    <property type="match status" value="1"/>
</dbReference>
<evidence type="ECO:0000313" key="2">
    <source>
        <dbReference type="EMBL" id="OMD42701.1"/>
    </source>
</evidence>
<evidence type="ECO:0000259" key="1">
    <source>
        <dbReference type="Pfam" id="PF12728"/>
    </source>
</evidence>
<protein>
    <recommendedName>
        <fullName evidence="1">Helix-turn-helix domain-containing protein</fullName>
    </recommendedName>
</protein>
<gene>
    <name evidence="2" type="ORF">BSK52_07065</name>
</gene>
<proteinExistence type="predicted"/>
<evidence type="ECO:0000313" key="3">
    <source>
        <dbReference type="Proteomes" id="UP000187439"/>
    </source>
</evidence>
<organism evidence="2 3">
    <name type="scientific">Paenibacillus odorifer</name>
    <dbReference type="NCBI Taxonomy" id="189426"/>
    <lineage>
        <taxon>Bacteria</taxon>
        <taxon>Bacillati</taxon>
        <taxon>Bacillota</taxon>
        <taxon>Bacilli</taxon>
        <taxon>Bacillales</taxon>
        <taxon>Paenibacillaceae</taxon>
        <taxon>Paenibacillus</taxon>
    </lineage>
</organism>
<dbReference type="InterPro" id="IPR041657">
    <property type="entry name" value="HTH_17"/>
</dbReference>
<name>A0A1R0Y5S9_9BACL</name>
<sequence>MKVERNAWAHIPEVLKVVDVQEILKIGKPQAYDLVASGQFHCIKFGRRWLIPKQGFIEWLEGSQE</sequence>